<dbReference type="GO" id="GO:0046527">
    <property type="term" value="F:glucosyltransferase activity"/>
    <property type="evidence" value="ECO:0007669"/>
    <property type="project" value="TreeGrafter"/>
</dbReference>
<reference evidence="3 4" key="1">
    <citation type="journal article" date="2020" name="Nat. Food">
        <title>A phased Vanilla planifolia genome enables genetic improvement of flavour and production.</title>
        <authorList>
            <person name="Hasing T."/>
            <person name="Tang H."/>
            <person name="Brym M."/>
            <person name="Khazi F."/>
            <person name="Huang T."/>
            <person name="Chambers A.H."/>
        </authorList>
    </citation>
    <scope>NUCLEOTIDE SEQUENCE [LARGE SCALE GENOMIC DNA]</scope>
    <source>
        <tissue evidence="3">Leaf</tissue>
    </source>
</reference>
<organism evidence="3 4">
    <name type="scientific">Vanilla planifolia</name>
    <name type="common">Vanilla</name>
    <dbReference type="NCBI Taxonomy" id="51239"/>
    <lineage>
        <taxon>Eukaryota</taxon>
        <taxon>Viridiplantae</taxon>
        <taxon>Streptophyta</taxon>
        <taxon>Embryophyta</taxon>
        <taxon>Tracheophyta</taxon>
        <taxon>Spermatophyta</taxon>
        <taxon>Magnoliopsida</taxon>
        <taxon>Liliopsida</taxon>
        <taxon>Asparagales</taxon>
        <taxon>Orchidaceae</taxon>
        <taxon>Vanilloideae</taxon>
        <taxon>Vanilleae</taxon>
        <taxon>Vanilla</taxon>
    </lineage>
</organism>
<dbReference type="AlphaFoldDB" id="A0A835R9V9"/>
<dbReference type="GO" id="GO:0012505">
    <property type="term" value="C:endomembrane system"/>
    <property type="evidence" value="ECO:0007669"/>
    <property type="project" value="UniProtKB-SubCell"/>
</dbReference>
<evidence type="ECO:0000313" key="3">
    <source>
        <dbReference type="EMBL" id="KAG0486463.1"/>
    </source>
</evidence>
<evidence type="ECO:0000256" key="2">
    <source>
        <dbReference type="ARBA" id="ARBA00023136"/>
    </source>
</evidence>
<gene>
    <name evidence="3" type="ORF">HPP92_008558</name>
</gene>
<accession>A0A835R9V9</accession>
<dbReference type="Proteomes" id="UP000639772">
    <property type="component" value="Unassembled WGS sequence"/>
</dbReference>
<dbReference type="OrthoDB" id="775652at2759"/>
<dbReference type="InterPro" id="IPR023175">
    <property type="entry name" value="Vta1/CALS_N_sf"/>
</dbReference>
<protein>
    <submittedName>
        <fullName evidence="3">Uncharacterized protein</fullName>
    </submittedName>
</protein>
<dbReference type="EMBL" id="JADCNM010000004">
    <property type="protein sequence ID" value="KAG0486463.1"/>
    <property type="molecule type" value="Genomic_DNA"/>
</dbReference>
<dbReference type="GO" id="GO:0005886">
    <property type="term" value="C:plasma membrane"/>
    <property type="evidence" value="ECO:0007669"/>
    <property type="project" value="TreeGrafter"/>
</dbReference>
<comment type="caution">
    <text evidence="3">The sequence shown here is derived from an EMBL/GenBank/DDBJ whole genome shotgun (WGS) entry which is preliminary data.</text>
</comment>
<name>A0A835R9V9_VANPL</name>
<dbReference type="PANTHER" id="PTHR12741">
    <property type="entry name" value="LYST-INTERACTING PROTEIN LIP5 DOPAMINE RESPONSIVE PROTEIN DRG-1"/>
    <property type="match status" value="1"/>
</dbReference>
<sequence>MGIGDTSTWEYLELSLLIPDILLQTLNGGDRACGHLPPAHHQLRKALPGEAECCSLFAGAIRQREATTCPGFRDPALPPRRQSDRVRVPRVAYLCRFHAFERIHLMDPKSTGRGVRQLKTCLLQRLEQDDKLTIHLRKEESDARELKSFYDKKRSEKEDEIASVLQKVLKAVLSGAGCEFPADGEDVEEKSVSYEAHNILPIDSGDKQNAITLLPEIKAAISAVQHVRGLPLAENTGQMVRPCDLLNWLQSWFGFQAGNVANQREHLVLLLANLHVRQKPKPMQATKLDDRAVDELMEKILKTIGTGANFWDVNATFGYHQ</sequence>
<dbReference type="Gene3D" id="1.25.40.270">
    <property type="entry name" value="Vacuolar protein sorting-associated protein vta1"/>
    <property type="match status" value="1"/>
</dbReference>
<comment type="subcellular location">
    <subcellularLocation>
        <location evidence="1">Endomembrane system</location>
    </subcellularLocation>
</comment>
<keyword evidence="2" id="KW-0472">Membrane</keyword>
<proteinExistence type="predicted"/>
<evidence type="ECO:0000313" key="4">
    <source>
        <dbReference type="Proteomes" id="UP000639772"/>
    </source>
</evidence>
<evidence type="ECO:0000256" key="1">
    <source>
        <dbReference type="ARBA" id="ARBA00004308"/>
    </source>
</evidence>
<dbReference type="PANTHER" id="PTHR12741:SF22">
    <property type="entry name" value="CALLOSE SYNTHASE 8-RELATED"/>
    <property type="match status" value="1"/>
</dbReference>